<dbReference type="Gene3D" id="3.40.640.10">
    <property type="entry name" value="Type I PLP-dependent aspartate aminotransferase-like (Major domain)"/>
    <property type="match status" value="1"/>
</dbReference>
<evidence type="ECO:0000313" key="6">
    <source>
        <dbReference type="Proteomes" id="UP000319263"/>
    </source>
</evidence>
<dbReference type="InterPro" id="IPR015424">
    <property type="entry name" value="PyrdxlP-dep_Trfase"/>
</dbReference>
<dbReference type="RefSeq" id="WP_143988072.1">
    <property type="nucleotide sequence ID" value="NZ_CP041692.1"/>
</dbReference>
<comment type="catalytic activity">
    <reaction evidence="4">
        <text>3-hydroxy-L-kynurenine + H2O = 3-hydroxyanthranilate + L-alanine + H(+)</text>
        <dbReference type="Rhea" id="RHEA:25143"/>
        <dbReference type="ChEBI" id="CHEBI:15377"/>
        <dbReference type="ChEBI" id="CHEBI:15378"/>
        <dbReference type="ChEBI" id="CHEBI:36559"/>
        <dbReference type="ChEBI" id="CHEBI:57972"/>
        <dbReference type="ChEBI" id="CHEBI:58125"/>
        <dbReference type="EC" id="3.7.1.3"/>
    </reaction>
</comment>
<dbReference type="Proteomes" id="UP000319263">
    <property type="component" value="Chromosome"/>
</dbReference>
<protein>
    <recommendedName>
        <fullName evidence="4">Kynureninase</fullName>
        <ecNumber evidence="4">3.7.1.3</ecNumber>
    </recommendedName>
</protein>
<dbReference type="OrthoDB" id="9812626at2"/>
<comment type="function">
    <text evidence="4">Catalyzes the cleavage of L-kynurenine (L-Kyn) and L-3-hydroxykynurenine (L-3OHKyn) into anthranilic acid (AA) and 3-hydroxyanthranilic acid (3-OHAA), respectively.</text>
</comment>
<dbReference type="UniPathway" id="UPA00253">
    <property type="reaction ID" value="UER00329"/>
</dbReference>
<dbReference type="AlphaFoldDB" id="A0A516Q3Y1"/>
<dbReference type="GO" id="GO:0019441">
    <property type="term" value="P:L-tryptophan catabolic process to kynurenine"/>
    <property type="evidence" value="ECO:0007669"/>
    <property type="project" value="TreeGrafter"/>
</dbReference>
<dbReference type="EMBL" id="CP041692">
    <property type="protein sequence ID" value="QDP98129.1"/>
    <property type="molecule type" value="Genomic_DNA"/>
</dbReference>
<evidence type="ECO:0000313" key="5">
    <source>
        <dbReference type="EMBL" id="QDP98129.1"/>
    </source>
</evidence>
<evidence type="ECO:0000256" key="4">
    <source>
        <dbReference type="PIRNR" id="PIRNR038800"/>
    </source>
</evidence>
<comment type="pathway">
    <text evidence="4">Cofactor biosynthesis; NAD(+) biosynthesis; quinolinate from L-kynurenine: step 2/3.</text>
</comment>
<dbReference type="PANTHER" id="PTHR14084:SF0">
    <property type="entry name" value="KYNURENINASE"/>
    <property type="match status" value="1"/>
</dbReference>
<keyword evidence="5" id="KW-0032">Aminotransferase</keyword>
<keyword evidence="2 4" id="KW-0378">Hydrolase</keyword>
<comment type="subunit">
    <text evidence="4">Homodimer.</text>
</comment>
<keyword evidence="6" id="KW-1185">Reference proteome</keyword>
<evidence type="ECO:0000256" key="2">
    <source>
        <dbReference type="ARBA" id="ARBA00022801"/>
    </source>
</evidence>
<name>A0A516Q3Y1_9ACTN</name>
<dbReference type="GO" id="GO:0043420">
    <property type="term" value="P:anthranilate metabolic process"/>
    <property type="evidence" value="ECO:0007669"/>
    <property type="project" value="TreeGrafter"/>
</dbReference>
<dbReference type="Pfam" id="PF22580">
    <property type="entry name" value="KYNU_C"/>
    <property type="match status" value="1"/>
</dbReference>
<reference evidence="5 6" key="1">
    <citation type="submission" date="2019-07" db="EMBL/GenBank/DDBJ databases">
        <title>Microlunatus dokdonensis sp. nov. isolated from the rhizospheric soil of the wild plant Elymus tsukushiensis.</title>
        <authorList>
            <person name="Ghim S.-Y."/>
            <person name="Hwang Y.-J."/>
            <person name="Son J.-S."/>
            <person name="Shin J.-H."/>
        </authorList>
    </citation>
    <scope>NUCLEOTIDE SEQUENCE [LARGE SCALE GENOMIC DNA]</scope>
    <source>
        <strain evidence="5 6">KUDC0627</strain>
    </source>
</reference>
<dbReference type="InterPro" id="IPR010111">
    <property type="entry name" value="Kynureninase"/>
</dbReference>
<evidence type="ECO:0000256" key="1">
    <source>
        <dbReference type="ARBA" id="ARBA00022642"/>
    </source>
</evidence>
<dbReference type="GO" id="GO:0030170">
    <property type="term" value="F:pyridoxal phosphate binding"/>
    <property type="evidence" value="ECO:0007669"/>
    <property type="project" value="InterPro"/>
</dbReference>
<dbReference type="PIRSF" id="PIRSF038800">
    <property type="entry name" value="KYNU"/>
    <property type="match status" value="1"/>
</dbReference>
<dbReference type="PANTHER" id="PTHR14084">
    <property type="entry name" value="KYNURENINASE"/>
    <property type="match status" value="1"/>
</dbReference>
<dbReference type="Gene3D" id="3.90.1150.10">
    <property type="entry name" value="Aspartate Aminotransferase, domain 1"/>
    <property type="match status" value="1"/>
</dbReference>
<sequence length="407" mass="44832">MAEMTDRAAELDDQDPLAAYRRRFVPPEDDSMVAYLDGNSLGRPTADLPEVMSGFIKQDWGTRLIRSWDEAWLDWPTVVGDELAAAALGAAPGQTYVADQTSVAIYKLARAALSLADPVRDQIVLDVDNFPTDRYLLEGIASELRLEVVWIRSDLGFGIIPDQVRDAVNERTALFLASHASYLSGYVAEAKLITEIVHGAGGLVLWDCCHSVGAVPIQLDEWDADFAVGCSYKYLNGGPGSPAFGYVATRHQDRTRQPLHGWMGHAEPFEMGPEYEPHRGIRGYLTGGPPILGMVPMRQMVSMINEVGIGAIRAKSLALTDFAVGLVDEHLAPLDVQLASPRDHDHRGGHIMITHRDFRMIKDQLWRRGILPDYRQPDGLRLGLSPLSTSFAEVAVAVRAIQALLQR</sequence>
<evidence type="ECO:0000256" key="3">
    <source>
        <dbReference type="ARBA" id="ARBA00022898"/>
    </source>
</evidence>
<dbReference type="KEGG" id="mik:FOE78_21485"/>
<accession>A0A516Q3Y1</accession>
<keyword evidence="3 4" id="KW-0663">Pyridoxal phosphate</keyword>
<comment type="similarity">
    <text evidence="4">Belongs to the kynureninase family.</text>
</comment>
<dbReference type="GO" id="GO:0030429">
    <property type="term" value="F:kynureninase activity"/>
    <property type="evidence" value="ECO:0007669"/>
    <property type="project" value="UniProtKB-EC"/>
</dbReference>
<dbReference type="EC" id="3.7.1.3" evidence="4"/>
<organism evidence="5 6">
    <name type="scientific">Microlunatus elymi</name>
    <dbReference type="NCBI Taxonomy" id="2596828"/>
    <lineage>
        <taxon>Bacteria</taxon>
        <taxon>Bacillati</taxon>
        <taxon>Actinomycetota</taxon>
        <taxon>Actinomycetes</taxon>
        <taxon>Propionibacteriales</taxon>
        <taxon>Propionibacteriaceae</taxon>
        <taxon>Microlunatus</taxon>
    </lineage>
</organism>
<comment type="cofactor">
    <cofactor evidence="4">
        <name>pyridoxal 5'-phosphate</name>
        <dbReference type="ChEBI" id="CHEBI:597326"/>
    </cofactor>
</comment>
<comment type="catalytic activity">
    <reaction evidence="4">
        <text>L-kynurenine + H2O = anthranilate + L-alanine + H(+)</text>
        <dbReference type="Rhea" id="RHEA:16813"/>
        <dbReference type="ChEBI" id="CHEBI:15377"/>
        <dbReference type="ChEBI" id="CHEBI:15378"/>
        <dbReference type="ChEBI" id="CHEBI:16567"/>
        <dbReference type="ChEBI" id="CHEBI:57959"/>
        <dbReference type="ChEBI" id="CHEBI:57972"/>
        <dbReference type="EC" id="3.7.1.3"/>
    </reaction>
</comment>
<gene>
    <name evidence="5" type="ORF">FOE78_21485</name>
</gene>
<dbReference type="InterPro" id="IPR015422">
    <property type="entry name" value="PyrdxlP-dep_Trfase_small"/>
</dbReference>
<dbReference type="GO" id="GO:0097053">
    <property type="term" value="P:L-kynurenine catabolic process"/>
    <property type="evidence" value="ECO:0007669"/>
    <property type="project" value="UniProtKB-UniPathway"/>
</dbReference>
<keyword evidence="1 4" id="KW-0662">Pyridine nucleotide biosynthesis</keyword>
<dbReference type="GO" id="GO:0009435">
    <property type="term" value="P:NAD+ biosynthetic process"/>
    <property type="evidence" value="ECO:0007669"/>
    <property type="project" value="UniProtKB-UniPathway"/>
</dbReference>
<keyword evidence="5" id="KW-0808">Transferase</keyword>
<proteinExistence type="inferred from homology"/>
<dbReference type="GO" id="GO:0008483">
    <property type="term" value="F:transaminase activity"/>
    <property type="evidence" value="ECO:0007669"/>
    <property type="project" value="UniProtKB-KW"/>
</dbReference>
<comment type="pathway">
    <text evidence="4">Amino-acid degradation; L-kynurenine degradation; L-alanine and anthranilate from L-kynurenine: step 1/1.</text>
</comment>
<dbReference type="SUPFAM" id="SSF53383">
    <property type="entry name" value="PLP-dependent transferases"/>
    <property type="match status" value="1"/>
</dbReference>
<dbReference type="InterPro" id="IPR015421">
    <property type="entry name" value="PyrdxlP-dep_Trfase_major"/>
</dbReference>
<dbReference type="GO" id="GO:0005737">
    <property type="term" value="C:cytoplasm"/>
    <property type="evidence" value="ECO:0007669"/>
    <property type="project" value="InterPro"/>
</dbReference>
<dbReference type="UniPathway" id="UPA00334">
    <property type="reaction ID" value="UER00455"/>
</dbReference>